<dbReference type="Proteomes" id="UP000006038">
    <property type="component" value="Chromosome 4"/>
</dbReference>
<reference evidence="2" key="2">
    <citation type="submission" date="2013-04" db="UniProtKB">
        <authorList>
            <consortium name="EnsemblPlants"/>
        </authorList>
    </citation>
    <scope>IDENTIFICATION</scope>
</reference>
<evidence type="ECO:0000313" key="2">
    <source>
        <dbReference type="EnsemblPlants" id="OB04G21770.1"/>
    </source>
</evidence>
<protein>
    <submittedName>
        <fullName evidence="2">Uncharacterized protein</fullName>
    </submittedName>
</protein>
<accession>J3LYF2</accession>
<dbReference type="AlphaFoldDB" id="J3LYF2"/>
<evidence type="ECO:0000313" key="3">
    <source>
        <dbReference type="Proteomes" id="UP000006038"/>
    </source>
</evidence>
<sequence length="65" mass="7015">MALAQLLLGSSEAKTATPATTKKRAGGKMSGHAYGTWNIPPLIRDEEIFRLERSNKQDASAITIT</sequence>
<name>J3LYF2_ORYBR</name>
<dbReference type="HOGENOM" id="CLU_2853329_0_0_1"/>
<feature type="region of interest" description="Disordered" evidence="1">
    <location>
        <begin position="1"/>
        <end position="32"/>
    </location>
</feature>
<evidence type="ECO:0000256" key="1">
    <source>
        <dbReference type="SAM" id="MobiDB-lite"/>
    </source>
</evidence>
<keyword evidence="3" id="KW-1185">Reference proteome</keyword>
<reference evidence="2" key="1">
    <citation type="journal article" date="2013" name="Nat. Commun.">
        <title>Whole-genome sequencing of Oryza brachyantha reveals mechanisms underlying Oryza genome evolution.</title>
        <authorList>
            <person name="Chen J."/>
            <person name="Huang Q."/>
            <person name="Gao D."/>
            <person name="Wang J."/>
            <person name="Lang Y."/>
            <person name="Liu T."/>
            <person name="Li B."/>
            <person name="Bai Z."/>
            <person name="Luis Goicoechea J."/>
            <person name="Liang C."/>
            <person name="Chen C."/>
            <person name="Zhang W."/>
            <person name="Sun S."/>
            <person name="Liao Y."/>
            <person name="Zhang X."/>
            <person name="Yang L."/>
            <person name="Song C."/>
            <person name="Wang M."/>
            <person name="Shi J."/>
            <person name="Liu G."/>
            <person name="Liu J."/>
            <person name="Zhou H."/>
            <person name="Zhou W."/>
            <person name="Yu Q."/>
            <person name="An N."/>
            <person name="Chen Y."/>
            <person name="Cai Q."/>
            <person name="Wang B."/>
            <person name="Liu B."/>
            <person name="Min J."/>
            <person name="Huang Y."/>
            <person name="Wu H."/>
            <person name="Li Z."/>
            <person name="Zhang Y."/>
            <person name="Yin Y."/>
            <person name="Song W."/>
            <person name="Jiang J."/>
            <person name="Jackson S.A."/>
            <person name="Wing R.A."/>
            <person name="Wang J."/>
            <person name="Chen M."/>
        </authorList>
    </citation>
    <scope>NUCLEOTIDE SEQUENCE [LARGE SCALE GENOMIC DNA]</scope>
    <source>
        <strain evidence="2">cv. IRGC 101232</strain>
    </source>
</reference>
<dbReference type="EnsemblPlants" id="OB04G21770.1">
    <property type="protein sequence ID" value="OB04G21770.1"/>
    <property type="gene ID" value="OB04G21770"/>
</dbReference>
<dbReference type="Gramene" id="OB04G21770.1">
    <property type="protein sequence ID" value="OB04G21770.1"/>
    <property type="gene ID" value="OB04G21770"/>
</dbReference>
<proteinExistence type="predicted"/>
<organism evidence="2">
    <name type="scientific">Oryza brachyantha</name>
    <name type="common">malo sina</name>
    <dbReference type="NCBI Taxonomy" id="4533"/>
    <lineage>
        <taxon>Eukaryota</taxon>
        <taxon>Viridiplantae</taxon>
        <taxon>Streptophyta</taxon>
        <taxon>Embryophyta</taxon>
        <taxon>Tracheophyta</taxon>
        <taxon>Spermatophyta</taxon>
        <taxon>Magnoliopsida</taxon>
        <taxon>Liliopsida</taxon>
        <taxon>Poales</taxon>
        <taxon>Poaceae</taxon>
        <taxon>BOP clade</taxon>
        <taxon>Oryzoideae</taxon>
        <taxon>Oryzeae</taxon>
        <taxon>Oryzinae</taxon>
        <taxon>Oryza</taxon>
    </lineage>
</organism>